<protein>
    <recommendedName>
        <fullName evidence="2">DUF6867 domain-containing protein</fullName>
    </recommendedName>
</protein>
<gene>
    <name evidence="3" type="ORF">GGR04_002756</name>
</gene>
<feature type="transmembrane region" description="Helical" evidence="1">
    <location>
        <begin position="12"/>
        <end position="32"/>
    </location>
</feature>
<dbReference type="Proteomes" id="UP000542776">
    <property type="component" value="Unassembled WGS sequence"/>
</dbReference>
<feature type="domain" description="DUF6867" evidence="2">
    <location>
        <begin position="15"/>
        <end position="117"/>
    </location>
</feature>
<proteinExistence type="predicted"/>
<organism evidence="3 4">
    <name type="scientific">Aureimonas pseudogalii</name>
    <dbReference type="NCBI Taxonomy" id="1744844"/>
    <lineage>
        <taxon>Bacteria</taxon>
        <taxon>Pseudomonadati</taxon>
        <taxon>Pseudomonadota</taxon>
        <taxon>Alphaproteobacteria</taxon>
        <taxon>Hyphomicrobiales</taxon>
        <taxon>Aurantimonadaceae</taxon>
        <taxon>Aureimonas</taxon>
    </lineage>
</organism>
<evidence type="ECO:0000313" key="4">
    <source>
        <dbReference type="Proteomes" id="UP000542776"/>
    </source>
</evidence>
<keyword evidence="1" id="KW-0472">Membrane</keyword>
<sequence length="120" mass="13119">MTPDMALLWEVSWVEFLVVTLVIGGALAFAVGRATALGWSGWGIMVFYTLLVTVAIRFLHFSLFNGTFFLPPATLATALHYALVDFVILFGFAVVGRVTTRSGQVARQYGFLRSKAGQVI</sequence>
<feature type="transmembrane region" description="Helical" evidence="1">
    <location>
        <begin position="39"/>
        <end position="59"/>
    </location>
</feature>
<evidence type="ECO:0000259" key="2">
    <source>
        <dbReference type="Pfam" id="PF21741"/>
    </source>
</evidence>
<accession>A0A7W6H5G5</accession>
<keyword evidence="1" id="KW-0812">Transmembrane</keyword>
<comment type="caution">
    <text evidence="3">The sequence shown here is derived from an EMBL/GenBank/DDBJ whole genome shotgun (WGS) entry which is preliminary data.</text>
</comment>
<dbReference type="Pfam" id="PF21741">
    <property type="entry name" value="DUF6867"/>
    <property type="match status" value="1"/>
</dbReference>
<dbReference type="EMBL" id="JACIEK010000007">
    <property type="protein sequence ID" value="MBB3998901.1"/>
    <property type="molecule type" value="Genomic_DNA"/>
</dbReference>
<dbReference type="RefSeq" id="WP_183200428.1">
    <property type="nucleotide sequence ID" value="NZ_JACIEK010000007.1"/>
</dbReference>
<dbReference type="InterPro" id="IPR049201">
    <property type="entry name" value="DUF6867"/>
</dbReference>
<dbReference type="AlphaFoldDB" id="A0A7W6H5G5"/>
<keyword evidence="1" id="KW-1133">Transmembrane helix</keyword>
<evidence type="ECO:0000313" key="3">
    <source>
        <dbReference type="EMBL" id="MBB3998901.1"/>
    </source>
</evidence>
<evidence type="ECO:0000256" key="1">
    <source>
        <dbReference type="SAM" id="Phobius"/>
    </source>
</evidence>
<keyword evidence="4" id="KW-1185">Reference proteome</keyword>
<feature type="transmembrane region" description="Helical" evidence="1">
    <location>
        <begin position="79"/>
        <end position="98"/>
    </location>
</feature>
<reference evidence="3 4" key="1">
    <citation type="submission" date="2020-08" db="EMBL/GenBank/DDBJ databases">
        <title>Genomic Encyclopedia of Type Strains, Phase IV (KMG-IV): sequencing the most valuable type-strain genomes for metagenomic binning, comparative biology and taxonomic classification.</title>
        <authorList>
            <person name="Goeker M."/>
        </authorList>
    </citation>
    <scope>NUCLEOTIDE SEQUENCE [LARGE SCALE GENOMIC DNA]</scope>
    <source>
        <strain evidence="3 4">DSM 102238</strain>
    </source>
</reference>
<name>A0A7W6H5G5_9HYPH</name>